<keyword evidence="8" id="KW-1278">Translocase</keyword>
<keyword evidence="3 8" id="KW-0479">Metal-binding</keyword>
<dbReference type="Pfam" id="PF01512">
    <property type="entry name" value="Complex1_51K"/>
    <property type="match status" value="1"/>
</dbReference>
<evidence type="ECO:0000259" key="10">
    <source>
        <dbReference type="PROSITE" id="PS51379"/>
    </source>
</evidence>
<comment type="cofactor">
    <cofactor evidence="8">
        <name>[4Fe-4S] cluster</name>
        <dbReference type="ChEBI" id="CHEBI:49883"/>
    </cofactor>
    <text evidence="8">Binds 2 [4Fe-4S] clusters per subunit.</text>
</comment>
<keyword evidence="5 8" id="KW-0249">Electron transport</keyword>
<organism evidence="11 12">
    <name type="scientific">Psychromonas marina</name>
    <dbReference type="NCBI Taxonomy" id="88364"/>
    <lineage>
        <taxon>Bacteria</taxon>
        <taxon>Pseudomonadati</taxon>
        <taxon>Pseudomonadota</taxon>
        <taxon>Gammaproteobacteria</taxon>
        <taxon>Alteromonadales</taxon>
        <taxon>Psychromonadaceae</taxon>
        <taxon>Psychromonas</taxon>
    </lineage>
</organism>
<keyword evidence="6 8" id="KW-0408">Iron</keyword>
<dbReference type="Proteomes" id="UP001157353">
    <property type="component" value="Unassembled WGS sequence"/>
</dbReference>
<feature type="region of interest" description="Disordered" evidence="9">
    <location>
        <begin position="658"/>
        <end position="684"/>
    </location>
</feature>
<dbReference type="SUPFAM" id="SSF142019">
    <property type="entry name" value="Nqo1 FMN-binding domain-like"/>
    <property type="match status" value="1"/>
</dbReference>
<feature type="binding site" evidence="8">
    <location>
        <position position="392"/>
    </location>
    <ligand>
        <name>[4Fe-4S] cluster</name>
        <dbReference type="ChEBI" id="CHEBI:49883"/>
        <label>1</label>
    </ligand>
</feature>
<evidence type="ECO:0000256" key="2">
    <source>
        <dbReference type="ARBA" id="ARBA00022485"/>
    </source>
</evidence>
<dbReference type="Pfam" id="PF13375">
    <property type="entry name" value="RnfC_N"/>
    <property type="match status" value="1"/>
</dbReference>
<dbReference type="EMBL" id="BSPQ01000016">
    <property type="protein sequence ID" value="GLS91989.1"/>
    <property type="molecule type" value="Genomic_DNA"/>
</dbReference>
<feature type="binding site" evidence="8">
    <location>
        <position position="425"/>
    </location>
    <ligand>
        <name>[4Fe-4S] cluster</name>
        <dbReference type="ChEBI" id="CHEBI:49883"/>
        <label>2</label>
    </ligand>
</feature>
<dbReference type="NCBIfam" id="NF003454">
    <property type="entry name" value="PRK05035.1"/>
    <property type="match status" value="1"/>
</dbReference>
<dbReference type="InterPro" id="IPR010208">
    <property type="entry name" value="Ion_transpt_RnfC/RsxC"/>
</dbReference>
<keyword evidence="2 8" id="KW-0004">4Fe-4S</keyword>
<sequence>MTDKFNLLSDEQLANISSGKLWNFHGGVHPQENKLQSNQSAIRDAGIPATLVIPIQHKTHVPELLVKVGDTVLKGQPLTKVYGALVVQHASSSGVVVAIENRPSLHPSGLDMLSVVIQTDGLDRSVEARRIPAYQDVEPALLIDKIQQLGVIGLGGAGFPTHLKLMPHAEIKLLLINAAECEPYITADDRLIQEQAIEMIDGINVLEHILQPQLTVIAIEDNKKDAISALQKALQNHPKNKNIKITIIPTIYPSGSAKQLIEIITGEQTPIGHHASELGIVMLNVGTAVAVKEAVIDGKALTSRIVTLTGDSLQKKGNVSVRIGTPIQYLLDRFWVNTNALNQIIIGGPMMGFTVENPAAPVTKICNCILAPTAKEMPPAKPEMPCIRCSECAEACPANLLPQQLLWYSKSQDHDKLNDYNLSACIECGACAYVCPSHIPLVEYYRIAKAEIRTAQEEAKKAEIARIRHEKREARLAQAKIDRQAKHKQAAEKRKAQLKEKNGGEDLIAAALARAKAKKANASETQSETEQPVKKNDAVAAAIARAKAKKAAQAGNIGETQQSTETAPATPKNPAVAAAIARAKAKKAAQAGNIDDAQQSTETTPATPKNPAVAAAIARAKAKKAAQAEKATASDPAEETSTVNVDPKKAAIAAAVARAKAKKAAQAEKATASDPAEETSTVNVDPKKAAIAAAVARAKAKKAAQAEKATASDPTEETSTVSTDPKKAAIAAAIARAKAKKAERSEQVEKVTQQAEPDNSAVIAERKKRKQQAQLQKQQAVAEQVTEAELSPAEIKKAKIAAAVARAKAKKVQNSVSQAENEEQK</sequence>
<comment type="caution">
    <text evidence="11">The sequence shown here is derived from an EMBL/GenBank/DDBJ whole genome shotgun (WGS) entry which is preliminary data.</text>
</comment>
<comment type="subunit">
    <text evidence="8">The complex is composed of six subunits: RnfA, RnfB, RnfC, RnfD, RnfE and RnfG.</text>
</comment>
<dbReference type="EC" id="7.-.-.-" evidence="8"/>
<dbReference type="Pfam" id="PF12838">
    <property type="entry name" value="Fer4_7"/>
    <property type="match status" value="1"/>
</dbReference>
<evidence type="ECO:0000256" key="3">
    <source>
        <dbReference type="ARBA" id="ARBA00022723"/>
    </source>
</evidence>
<evidence type="ECO:0000256" key="6">
    <source>
        <dbReference type="ARBA" id="ARBA00023004"/>
    </source>
</evidence>
<keyword evidence="8" id="KW-0472">Membrane</keyword>
<evidence type="ECO:0000256" key="8">
    <source>
        <dbReference type="HAMAP-Rule" id="MF_00461"/>
    </source>
</evidence>
<evidence type="ECO:0000256" key="7">
    <source>
        <dbReference type="ARBA" id="ARBA00023014"/>
    </source>
</evidence>
<reference evidence="12" key="1">
    <citation type="journal article" date="2019" name="Int. J. Syst. Evol. Microbiol.">
        <title>The Global Catalogue of Microorganisms (GCM) 10K type strain sequencing project: providing services to taxonomists for standard genome sequencing and annotation.</title>
        <authorList>
            <consortium name="The Broad Institute Genomics Platform"/>
            <consortium name="The Broad Institute Genome Sequencing Center for Infectious Disease"/>
            <person name="Wu L."/>
            <person name="Ma J."/>
        </authorList>
    </citation>
    <scope>NUCLEOTIDE SEQUENCE [LARGE SCALE GENOMIC DNA]</scope>
    <source>
        <strain evidence="12">NBRC 103166</strain>
    </source>
</reference>
<dbReference type="PANTHER" id="PTHR43034">
    <property type="entry name" value="ION-TRANSLOCATING OXIDOREDUCTASE COMPLEX SUBUNIT C"/>
    <property type="match status" value="1"/>
</dbReference>
<evidence type="ECO:0000256" key="9">
    <source>
        <dbReference type="SAM" id="MobiDB-lite"/>
    </source>
</evidence>
<keyword evidence="8" id="KW-0997">Cell inner membrane</keyword>
<evidence type="ECO:0000256" key="4">
    <source>
        <dbReference type="ARBA" id="ARBA00022737"/>
    </source>
</evidence>
<dbReference type="NCBIfam" id="TIGR01945">
    <property type="entry name" value="rnfC"/>
    <property type="match status" value="1"/>
</dbReference>
<feature type="compositionally biased region" description="Low complexity" evidence="9">
    <location>
        <begin position="567"/>
        <end position="582"/>
    </location>
</feature>
<dbReference type="RefSeq" id="WP_284205081.1">
    <property type="nucleotide sequence ID" value="NZ_BSPQ01000016.1"/>
</dbReference>
<feature type="compositionally biased region" description="Low complexity" evidence="9">
    <location>
        <begin position="603"/>
        <end position="619"/>
    </location>
</feature>
<evidence type="ECO:0000256" key="5">
    <source>
        <dbReference type="ARBA" id="ARBA00022982"/>
    </source>
</evidence>
<feature type="binding site" evidence="8">
    <location>
        <position position="431"/>
    </location>
    <ligand>
        <name>[4Fe-4S] cluster</name>
        <dbReference type="ChEBI" id="CHEBI:49883"/>
        <label>2</label>
    </ligand>
</feature>
<feature type="binding site" evidence="8">
    <location>
        <position position="396"/>
    </location>
    <ligand>
        <name>[4Fe-4S] cluster</name>
        <dbReference type="ChEBI" id="CHEBI:49883"/>
        <label>2</label>
    </ligand>
</feature>
<dbReference type="InterPro" id="IPR017896">
    <property type="entry name" value="4Fe4S_Fe-S-bd"/>
</dbReference>
<feature type="region of interest" description="Disordered" evidence="9">
    <location>
        <begin position="739"/>
        <end position="777"/>
    </location>
</feature>
<evidence type="ECO:0000313" key="12">
    <source>
        <dbReference type="Proteomes" id="UP001157353"/>
    </source>
</evidence>
<comment type="function">
    <text evidence="8">Part of a membrane-bound complex that couples electron transfer with translocation of ions across the membrane.</text>
</comment>
<comment type="subcellular location">
    <subcellularLocation>
        <location evidence="8">Cell inner membrane</location>
        <topology evidence="8">Peripheral membrane protein</topology>
    </subcellularLocation>
</comment>
<dbReference type="PROSITE" id="PS00198">
    <property type="entry name" value="4FE4S_FER_1"/>
    <property type="match status" value="1"/>
</dbReference>
<feature type="domain" description="4Fe-4S ferredoxin-type" evidence="10">
    <location>
        <begin position="376"/>
        <end position="406"/>
    </location>
</feature>
<feature type="binding site" evidence="8">
    <location>
        <position position="435"/>
    </location>
    <ligand>
        <name>[4Fe-4S] cluster</name>
        <dbReference type="ChEBI" id="CHEBI:49883"/>
        <label>1</label>
    </ligand>
</feature>
<dbReference type="Gene3D" id="3.40.50.11540">
    <property type="entry name" value="NADH-ubiquinone oxidoreductase 51kDa subunit"/>
    <property type="match status" value="1"/>
</dbReference>
<feature type="binding site" evidence="8">
    <location>
        <position position="428"/>
    </location>
    <ligand>
        <name>[4Fe-4S] cluster</name>
        <dbReference type="ChEBI" id="CHEBI:49883"/>
        <label>2</label>
    </ligand>
</feature>
<feature type="region of interest" description="Disordered" evidence="9">
    <location>
        <begin position="698"/>
        <end position="727"/>
    </location>
</feature>
<evidence type="ECO:0000256" key="1">
    <source>
        <dbReference type="ARBA" id="ARBA00022448"/>
    </source>
</evidence>
<feature type="region of interest" description="Disordered" evidence="9">
    <location>
        <begin position="551"/>
        <end position="646"/>
    </location>
</feature>
<accession>A0ABQ6E416</accession>
<comment type="similarity">
    <text evidence="8">Belongs to the 4Fe4S bacterial-type ferredoxin family. RnfC subfamily.</text>
</comment>
<proteinExistence type="inferred from homology"/>
<name>A0ABQ6E416_9GAMM</name>
<feature type="binding site" evidence="8">
    <location>
        <position position="386"/>
    </location>
    <ligand>
        <name>[4Fe-4S] cluster</name>
        <dbReference type="ChEBI" id="CHEBI:49883"/>
        <label>1</label>
    </ligand>
</feature>
<keyword evidence="4 8" id="KW-0677">Repeat</keyword>
<feature type="region of interest" description="Disordered" evidence="9">
    <location>
        <begin position="481"/>
        <end position="503"/>
    </location>
</feature>
<gene>
    <name evidence="11" type="primary">rnfC_1</name>
    <name evidence="8" type="synonym">rnfC</name>
    <name evidence="11" type="ORF">GCM10007916_30590</name>
</gene>
<dbReference type="HAMAP" id="MF_00461">
    <property type="entry name" value="RsxC_RnfC"/>
    <property type="match status" value="1"/>
</dbReference>
<feature type="compositionally biased region" description="Basic and acidic residues" evidence="9">
    <location>
        <begin position="740"/>
        <end position="749"/>
    </location>
</feature>
<keyword evidence="12" id="KW-1185">Reference proteome</keyword>
<feature type="domain" description="4Fe-4S ferredoxin-type" evidence="10">
    <location>
        <begin position="416"/>
        <end position="445"/>
    </location>
</feature>
<keyword evidence="8" id="KW-1003">Cell membrane</keyword>
<dbReference type="InterPro" id="IPR011538">
    <property type="entry name" value="Nuo51_FMN-bd"/>
</dbReference>
<dbReference type="InterPro" id="IPR026902">
    <property type="entry name" value="RnfC_N"/>
</dbReference>
<keyword evidence="7 8" id="KW-0411">Iron-sulfur</keyword>
<dbReference type="Gene3D" id="3.30.70.20">
    <property type="match status" value="1"/>
</dbReference>
<dbReference type="PROSITE" id="PS51379">
    <property type="entry name" value="4FE4S_FER_2"/>
    <property type="match status" value="2"/>
</dbReference>
<dbReference type="SUPFAM" id="SSF46548">
    <property type="entry name" value="alpha-helical ferredoxin"/>
    <property type="match status" value="1"/>
</dbReference>
<protein>
    <recommendedName>
        <fullName evidence="8">Ion-translocating oxidoreductase complex subunit C</fullName>
        <ecNumber evidence="8">7.-.-.-</ecNumber>
    </recommendedName>
    <alternativeName>
        <fullName evidence="8">Rnf electron transport complex subunit C</fullName>
    </alternativeName>
</protein>
<evidence type="ECO:0000313" key="11">
    <source>
        <dbReference type="EMBL" id="GLS91989.1"/>
    </source>
</evidence>
<keyword evidence="1 8" id="KW-0813">Transport</keyword>
<dbReference type="PANTHER" id="PTHR43034:SF2">
    <property type="entry name" value="ION-TRANSLOCATING OXIDOREDUCTASE COMPLEX SUBUNIT C"/>
    <property type="match status" value="1"/>
</dbReference>
<dbReference type="InterPro" id="IPR037225">
    <property type="entry name" value="Nuo51_FMN-bd_sf"/>
</dbReference>
<feature type="binding site" evidence="8">
    <location>
        <position position="389"/>
    </location>
    <ligand>
        <name>[4Fe-4S] cluster</name>
        <dbReference type="ChEBI" id="CHEBI:49883"/>
        <label>1</label>
    </ligand>
</feature>
<dbReference type="InterPro" id="IPR017900">
    <property type="entry name" value="4Fe4S_Fe_S_CS"/>
</dbReference>